<evidence type="ECO:0000256" key="3">
    <source>
        <dbReference type="ARBA" id="ARBA00022807"/>
    </source>
</evidence>
<dbReference type="Proteomes" id="UP001628220">
    <property type="component" value="Unassembled WGS sequence"/>
</dbReference>
<keyword evidence="3" id="KW-0378">Hydrolase</keyword>
<keyword evidence="4" id="KW-0843">Virulence</keyword>
<evidence type="ECO:0000313" key="7">
    <source>
        <dbReference type="Proteomes" id="UP001628220"/>
    </source>
</evidence>
<keyword evidence="3" id="KW-0788">Thiol protease</keyword>
<dbReference type="EMBL" id="BAAFSF010000001">
    <property type="protein sequence ID" value="GAB1251357.1"/>
    <property type="molecule type" value="Genomic_DNA"/>
</dbReference>
<feature type="domain" description="BACON" evidence="5">
    <location>
        <begin position="162"/>
        <end position="220"/>
    </location>
</feature>
<evidence type="ECO:0000313" key="6">
    <source>
        <dbReference type="EMBL" id="GAB1251357.1"/>
    </source>
</evidence>
<comment type="similarity">
    <text evidence="1">Belongs to the peptidase C25 family.</text>
</comment>
<evidence type="ECO:0000256" key="1">
    <source>
        <dbReference type="ARBA" id="ARBA00006067"/>
    </source>
</evidence>
<keyword evidence="2" id="KW-0645">Protease</keyword>
<dbReference type="Pfam" id="PF13004">
    <property type="entry name" value="BACON"/>
    <property type="match status" value="1"/>
</dbReference>
<evidence type="ECO:0000256" key="4">
    <source>
        <dbReference type="ARBA" id="ARBA00023026"/>
    </source>
</evidence>
<gene>
    <name evidence="6" type="ORF">Tsumi_04610</name>
</gene>
<keyword evidence="7" id="KW-1185">Reference proteome</keyword>
<comment type="caution">
    <text evidence="6">The sequence shown here is derived from an EMBL/GenBank/DDBJ whole genome shotgun (WGS) entry which is preliminary data.</text>
</comment>
<organism evidence="6 7">
    <name type="scientific">Porphyromonas miyakawae</name>
    <dbReference type="NCBI Taxonomy" id="3137470"/>
    <lineage>
        <taxon>Bacteria</taxon>
        <taxon>Pseudomonadati</taxon>
        <taxon>Bacteroidota</taxon>
        <taxon>Bacteroidia</taxon>
        <taxon>Bacteroidales</taxon>
        <taxon>Porphyromonadaceae</taxon>
        <taxon>Porphyromonas</taxon>
    </lineage>
</organism>
<accession>A0ABQ0E0X7</accession>
<sequence>MFNVICCSLDANNQVGKREGTEIKKAFYLYEGKNVGAAEGNVTYIKITAEYGGKSDRIFIIPFKTKDAQGKFTVAKDVKRNFLYKIDLGTKIDNVQDAFVDFSLEEEPWNADDFEEALSLIYIKGEGLTDKGYDGATLEVADNGEHTYTFELNNDIKDNGEYTVTTTNDWLTDLTATKVEGSKATFTFKVAANTTGKDRVGTIKITSAKCADPFTLTVKQPK</sequence>
<dbReference type="InterPro" id="IPR024361">
    <property type="entry name" value="BACON"/>
</dbReference>
<proteinExistence type="inferred from homology"/>
<reference evidence="6 7" key="1">
    <citation type="journal article" date="2025" name="Int. J. Syst. Evol. Microbiol.">
        <title>Desulfovibrio falkowii sp. nov., Porphyromonas miyakawae sp. nov., Mediterraneibacter flintii sp. nov. and Owariibacterium komagatae gen. nov., sp. nov., isolated from human faeces.</title>
        <authorList>
            <person name="Hamaguchi T."/>
            <person name="Ohara M."/>
            <person name="Hisatomi A."/>
            <person name="Sekiguchi K."/>
            <person name="Takeda J.I."/>
            <person name="Ueyama J."/>
            <person name="Ito M."/>
            <person name="Nishiwaki H."/>
            <person name="Ogi T."/>
            <person name="Hirayama M."/>
            <person name="Ohkuma M."/>
            <person name="Sakamoto M."/>
            <person name="Ohno K."/>
        </authorList>
    </citation>
    <scope>NUCLEOTIDE SEQUENCE [LARGE SCALE GENOMIC DNA]</scope>
    <source>
        <strain evidence="6 7">13CB11C</strain>
    </source>
</reference>
<dbReference type="CDD" id="cd14948">
    <property type="entry name" value="BACON"/>
    <property type="match status" value="1"/>
</dbReference>
<evidence type="ECO:0000259" key="5">
    <source>
        <dbReference type="Pfam" id="PF13004"/>
    </source>
</evidence>
<name>A0ABQ0E0X7_9PORP</name>
<protein>
    <recommendedName>
        <fullName evidence="5">BACON domain-containing protein</fullName>
    </recommendedName>
</protein>
<dbReference type="Gene3D" id="2.60.40.10">
    <property type="entry name" value="Immunoglobulins"/>
    <property type="match status" value="1"/>
</dbReference>
<evidence type="ECO:0000256" key="2">
    <source>
        <dbReference type="ARBA" id="ARBA00022670"/>
    </source>
</evidence>
<dbReference type="InterPro" id="IPR013783">
    <property type="entry name" value="Ig-like_fold"/>
</dbReference>